<accession>A0A1F5K6L3</accession>
<dbReference type="EMBL" id="MFDF01000002">
    <property type="protein sequence ID" value="OGE36572.1"/>
    <property type="molecule type" value="Genomic_DNA"/>
</dbReference>
<dbReference type="AlphaFoldDB" id="A0A1F5K6L3"/>
<reference evidence="2 3" key="1">
    <citation type="journal article" date="2016" name="Nat. Commun.">
        <title>Thousands of microbial genomes shed light on interconnected biogeochemical processes in an aquifer system.</title>
        <authorList>
            <person name="Anantharaman K."/>
            <person name="Brown C.T."/>
            <person name="Hug L.A."/>
            <person name="Sharon I."/>
            <person name="Castelle C.J."/>
            <person name="Probst A.J."/>
            <person name="Thomas B.C."/>
            <person name="Singh A."/>
            <person name="Wilkins M.J."/>
            <person name="Karaoz U."/>
            <person name="Brodie E.L."/>
            <person name="Williams K.H."/>
            <person name="Hubbard S.S."/>
            <person name="Banfield J.F."/>
        </authorList>
    </citation>
    <scope>NUCLEOTIDE SEQUENCE [LARGE SCALE GENOMIC DNA]</scope>
</reference>
<protein>
    <recommendedName>
        <fullName evidence="1">Glycosyltransferase subfamily 4-like N-terminal domain-containing protein</fullName>
    </recommendedName>
</protein>
<evidence type="ECO:0000313" key="2">
    <source>
        <dbReference type="EMBL" id="OGE36572.1"/>
    </source>
</evidence>
<dbReference type="Pfam" id="PF13439">
    <property type="entry name" value="Glyco_transf_4"/>
    <property type="match status" value="1"/>
</dbReference>
<dbReference type="CDD" id="cd03801">
    <property type="entry name" value="GT4_PimA-like"/>
    <property type="match status" value="1"/>
</dbReference>
<proteinExistence type="predicted"/>
<evidence type="ECO:0000259" key="1">
    <source>
        <dbReference type="Pfam" id="PF13439"/>
    </source>
</evidence>
<evidence type="ECO:0000313" key="3">
    <source>
        <dbReference type="Proteomes" id="UP000179051"/>
    </source>
</evidence>
<dbReference type="SUPFAM" id="SSF53756">
    <property type="entry name" value="UDP-Glycosyltransferase/glycogen phosphorylase"/>
    <property type="match status" value="1"/>
</dbReference>
<dbReference type="Pfam" id="PF13692">
    <property type="entry name" value="Glyco_trans_1_4"/>
    <property type="match status" value="1"/>
</dbReference>
<name>A0A1F5K6L3_9BACT</name>
<sequence>MLTPYLPYPPSSGGQIRSYNLIKQLSKKHKITLFSLIKSDEEKKYVDNLKKYCQDVHVFKRPEKPWTLRNIVRTGLSLHPFLVVRNYSYHEKAAVEKILAEEEFDLIHAETFYVSPHIPVTKIPVVLVEQTIEYQVYSHFVQNFWILPLRPILLIDVLKIKYWETYYWKKASRVVAVSERDAKVMRYLSKGLDVTVVPNGVGEDLIEENGIHFNKKILFMGNYAWLQNVEAARVLARKIFPKILEKVPDAQLLIAGQNTEKISKLESKNIELLDLKIDDIDGVKRAYKESGILVAPLYGPGGTRLKILGAMAAGLPVVTTEVGIEGIDAKENESVLIGKDYAGLAKQAIKLLEDKDFYEKVSKNARILVEENYSYESIAKKLDQVYQEVSNG</sequence>
<organism evidence="2 3">
    <name type="scientific">Candidatus Daviesbacteria bacterium RIFCSPHIGHO2_12_FULL_37_16</name>
    <dbReference type="NCBI Taxonomy" id="1797778"/>
    <lineage>
        <taxon>Bacteria</taxon>
        <taxon>Candidatus Daviesiibacteriota</taxon>
    </lineage>
</organism>
<dbReference type="PANTHER" id="PTHR12526">
    <property type="entry name" value="GLYCOSYLTRANSFERASE"/>
    <property type="match status" value="1"/>
</dbReference>
<dbReference type="PANTHER" id="PTHR12526:SF630">
    <property type="entry name" value="GLYCOSYLTRANSFERASE"/>
    <property type="match status" value="1"/>
</dbReference>
<dbReference type="InterPro" id="IPR028098">
    <property type="entry name" value="Glyco_trans_4-like_N"/>
</dbReference>
<feature type="domain" description="Glycosyltransferase subfamily 4-like N-terminal" evidence="1">
    <location>
        <begin position="13"/>
        <end position="201"/>
    </location>
</feature>
<dbReference type="Proteomes" id="UP000179051">
    <property type="component" value="Unassembled WGS sequence"/>
</dbReference>
<dbReference type="Gene3D" id="3.40.50.2000">
    <property type="entry name" value="Glycogen Phosphorylase B"/>
    <property type="match status" value="2"/>
</dbReference>
<gene>
    <name evidence="2" type="ORF">A3E66_02885</name>
</gene>
<comment type="caution">
    <text evidence="2">The sequence shown here is derived from an EMBL/GenBank/DDBJ whole genome shotgun (WGS) entry which is preliminary data.</text>
</comment>